<feature type="repeat" description="CHCR" evidence="1">
    <location>
        <begin position="28"/>
        <end position="136"/>
    </location>
</feature>
<organism evidence="2 3">
    <name type="scientific">Thalictrum thalictroides</name>
    <name type="common">Rue-anemone</name>
    <name type="synonym">Anemone thalictroides</name>
    <dbReference type="NCBI Taxonomy" id="46969"/>
    <lineage>
        <taxon>Eukaryota</taxon>
        <taxon>Viridiplantae</taxon>
        <taxon>Streptophyta</taxon>
        <taxon>Embryophyta</taxon>
        <taxon>Tracheophyta</taxon>
        <taxon>Spermatophyta</taxon>
        <taxon>Magnoliopsida</taxon>
        <taxon>Ranunculales</taxon>
        <taxon>Ranunculaceae</taxon>
        <taxon>Thalictroideae</taxon>
        <taxon>Thalictrum</taxon>
    </lineage>
</organism>
<dbReference type="InterPro" id="IPR055358">
    <property type="entry name" value="CHCR"/>
</dbReference>
<protein>
    <submittedName>
        <fullName evidence="2">Clathrin heavy chain</fullName>
    </submittedName>
</protein>
<dbReference type="Pfam" id="PF00637">
    <property type="entry name" value="Clathrin"/>
    <property type="match status" value="1"/>
</dbReference>
<dbReference type="InterPro" id="IPR011990">
    <property type="entry name" value="TPR-like_helical_dom_sf"/>
</dbReference>
<dbReference type="GO" id="GO:0009507">
    <property type="term" value="C:chloroplast"/>
    <property type="evidence" value="ECO:0007669"/>
    <property type="project" value="TreeGrafter"/>
</dbReference>
<dbReference type="GO" id="GO:0006886">
    <property type="term" value="P:intracellular protein transport"/>
    <property type="evidence" value="ECO:0007669"/>
    <property type="project" value="UniProtKB-UniRule"/>
</dbReference>
<dbReference type="GO" id="GO:0071439">
    <property type="term" value="C:clathrin complex"/>
    <property type="evidence" value="ECO:0007669"/>
    <property type="project" value="TreeGrafter"/>
</dbReference>
<accession>A0A7J6W2W8</accession>
<dbReference type="PROSITE" id="PS50236">
    <property type="entry name" value="CHCR"/>
    <property type="match status" value="1"/>
</dbReference>
<gene>
    <name evidence="2" type="ORF">FRX31_019275</name>
</gene>
<dbReference type="GO" id="GO:0006898">
    <property type="term" value="P:receptor-mediated endocytosis"/>
    <property type="evidence" value="ECO:0007669"/>
    <property type="project" value="TreeGrafter"/>
</dbReference>
<dbReference type="GO" id="GO:0032051">
    <property type="term" value="F:clathrin light chain binding"/>
    <property type="evidence" value="ECO:0007669"/>
    <property type="project" value="TreeGrafter"/>
</dbReference>
<dbReference type="InterPro" id="IPR000547">
    <property type="entry name" value="Clathrin_H-chain/VPS_repeat"/>
</dbReference>
<evidence type="ECO:0000256" key="1">
    <source>
        <dbReference type="PROSITE-ProRule" id="PRU01006"/>
    </source>
</evidence>
<dbReference type="SMART" id="SM00299">
    <property type="entry name" value="CLH"/>
    <property type="match status" value="1"/>
</dbReference>
<sequence>MDSDLWKEVLSPENEYRRELIDQVVTALPECKSPLQVSAAIQAFRTANLTCELIELLEKVVLDKSAFSGNFNLQNLLFLPAIQIDASKVMDYIHKLDNFDGPVIGELAVEAELYEEAFFIFKKFNLNVQAVCRSTG</sequence>
<reference evidence="2 3" key="1">
    <citation type="submission" date="2020-06" db="EMBL/GenBank/DDBJ databases">
        <title>Transcriptomic and genomic resources for Thalictrum thalictroides and T. hernandezii: Facilitating candidate gene discovery in an emerging model plant lineage.</title>
        <authorList>
            <person name="Arias T."/>
            <person name="Riano-Pachon D.M."/>
            <person name="Di Stilio V.S."/>
        </authorList>
    </citation>
    <scope>NUCLEOTIDE SEQUENCE [LARGE SCALE GENOMIC DNA]</scope>
    <source>
        <strain evidence="3">cv. WT478/WT964</strain>
        <tissue evidence="2">Leaves</tissue>
    </source>
</reference>
<dbReference type="GO" id="GO:0005886">
    <property type="term" value="C:plasma membrane"/>
    <property type="evidence" value="ECO:0007669"/>
    <property type="project" value="TreeGrafter"/>
</dbReference>
<dbReference type="InterPro" id="IPR016024">
    <property type="entry name" value="ARM-type_fold"/>
</dbReference>
<name>A0A7J6W2W8_THATH</name>
<evidence type="ECO:0000313" key="2">
    <source>
        <dbReference type="EMBL" id="KAF5191138.1"/>
    </source>
</evidence>
<dbReference type="AlphaFoldDB" id="A0A7J6W2W8"/>
<dbReference type="GO" id="GO:0009506">
    <property type="term" value="C:plasmodesma"/>
    <property type="evidence" value="ECO:0007669"/>
    <property type="project" value="TreeGrafter"/>
</dbReference>
<dbReference type="Proteomes" id="UP000554482">
    <property type="component" value="Unassembled WGS sequence"/>
</dbReference>
<dbReference type="EMBL" id="JABWDY010023175">
    <property type="protein sequence ID" value="KAF5191138.1"/>
    <property type="molecule type" value="Genomic_DNA"/>
</dbReference>
<proteinExistence type="predicted"/>
<dbReference type="Gene3D" id="1.25.40.10">
    <property type="entry name" value="Tetratricopeptide repeat domain"/>
    <property type="match status" value="1"/>
</dbReference>
<dbReference type="GO" id="GO:0005794">
    <property type="term" value="C:Golgi apparatus"/>
    <property type="evidence" value="ECO:0007669"/>
    <property type="project" value="TreeGrafter"/>
</dbReference>
<evidence type="ECO:0000313" key="3">
    <source>
        <dbReference type="Proteomes" id="UP000554482"/>
    </source>
</evidence>
<keyword evidence="3" id="KW-1185">Reference proteome</keyword>
<dbReference type="SUPFAM" id="SSF48371">
    <property type="entry name" value="ARM repeat"/>
    <property type="match status" value="1"/>
</dbReference>
<dbReference type="PANTHER" id="PTHR10292:SF1">
    <property type="entry name" value="CLATHRIN HEAVY CHAIN"/>
    <property type="match status" value="1"/>
</dbReference>
<dbReference type="OrthoDB" id="1932676at2759"/>
<comment type="caution">
    <text evidence="2">The sequence shown here is derived from an EMBL/GenBank/DDBJ whole genome shotgun (WGS) entry which is preliminary data.</text>
</comment>
<dbReference type="PANTHER" id="PTHR10292">
    <property type="entry name" value="CLATHRIN HEAVY CHAIN RELATED"/>
    <property type="match status" value="1"/>
</dbReference>